<evidence type="ECO:0000259" key="3">
    <source>
        <dbReference type="Pfam" id="PF07715"/>
    </source>
</evidence>
<dbReference type="NCBIfam" id="TIGR04057">
    <property type="entry name" value="SusC_RagA_signa"/>
    <property type="match status" value="1"/>
</dbReference>
<proteinExistence type="inferred from homology"/>
<dbReference type="SUPFAM" id="SSF56935">
    <property type="entry name" value="Porins"/>
    <property type="match status" value="1"/>
</dbReference>
<comment type="similarity">
    <text evidence="2">Belongs to the TonB-dependent receptor family.</text>
</comment>
<keyword evidence="2" id="KW-0813">Transport</keyword>
<accession>A0ABV6KZW0</accession>
<keyword evidence="2" id="KW-0472">Membrane</keyword>
<dbReference type="InterPro" id="IPR039426">
    <property type="entry name" value="TonB-dep_rcpt-like"/>
</dbReference>
<dbReference type="InterPro" id="IPR023996">
    <property type="entry name" value="TonB-dep_OMP_SusC/RagA"/>
</dbReference>
<reference evidence="4 5" key="1">
    <citation type="submission" date="2024-09" db="EMBL/GenBank/DDBJ databases">
        <authorList>
            <person name="Sun Q."/>
            <person name="Mori K."/>
        </authorList>
    </citation>
    <scope>NUCLEOTIDE SEQUENCE [LARGE SCALE GENOMIC DNA]</scope>
    <source>
        <strain evidence="4 5">NCAIM B.02415</strain>
    </source>
</reference>
<dbReference type="PANTHER" id="PTHR30069:SF29">
    <property type="entry name" value="HEMOGLOBIN AND HEMOGLOBIN-HAPTOGLOBIN-BINDING PROTEIN 1-RELATED"/>
    <property type="match status" value="1"/>
</dbReference>
<gene>
    <name evidence="4" type="ORF">ACFFGT_02100</name>
</gene>
<dbReference type="InterPro" id="IPR023997">
    <property type="entry name" value="TonB-dep_OMP_SusC/RagA_CS"/>
</dbReference>
<evidence type="ECO:0000313" key="5">
    <source>
        <dbReference type="Proteomes" id="UP001589828"/>
    </source>
</evidence>
<protein>
    <submittedName>
        <fullName evidence="4">SusC/RagA family TonB-linked outer membrane protein</fullName>
    </submittedName>
</protein>
<dbReference type="RefSeq" id="WP_377020840.1">
    <property type="nucleotide sequence ID" value="NZ_JBHLTS010000004.1"/>
</dbReference>
<sequence>MMKFSTLLKMVRLLVLINMVVLLGNKVYAQNTAAGKEVSGMVTDEEGLPMPGVSVLIKGTANGTATSTKGSFKISVPDNNAVLIFSFLGYESKTVTVGGASTVNVRLFPDKKTRDLNEVVVVGYGTQKKESLTGAVASVKGADLVKSPEPNLSNSFAGRVPGVIGLNSSGEPGYDGSSLLIRGRSTTGDNSPLVVIDGVANRLGGLERLNPNDIESVSVLKDASAAIYGAQAANGVILITTKKGKLGTPTLTYSYNQGWNQPTNLPRMADAKTFATIQNELAYYNNPAGGLNQTYSAADIAKFGDGTDPISFPNTNWEKEVLKSVALQDKQDLTVRGGTDIVDYYFSLGNQYQDGLYKNGATKYRQNNVLGNVGVKVNERMKLGLEMGYRQEKRITPAGIGAGTIFGLTYNQYPTIPAFYPNGLPSQADAGGQNPAVMVNGNTVGTLNGAVNVFNGTLTGSYQLPVKGLSLDGFVAVDQSISNSKQFSKPWVTYQYNKTTHNYDVVKAGPSAPNLSQGTETISLVTTNVKLNYARRFGAHNVSAFFAVEQSQTNESTFSAQRYNFLSTDLPELSQGGPLPTDLGNSGGSYRTARQNYFGRINYDYKDKYLAEFQLRDDGSTVFPPGKRFGLFPGVSLGWRISSESWLKDSKVVNSLKLRASYGRLGNDRVSTYQYLDNFAYQQSLATGVPPVSTTGISYNKIGNPNITWEVANKYNIGLDATVLNDFSVVLNWFKEKRSNILAQRSASIPGVSGITSDQIPDENIGSIQNQGFEVEINYTKKLNDFSFNVGGNFTYNKNKVLFLDEAPNTLPYQKYTSLPLGSDLFYQAEGVFKTQAEIDAYPHLPGTIPGDLKYLDYNKDGQITASDRVRSNKSNVPEIVYGITAGAAYKNFDLSILFSGQAKVVQYLLPDAGTIANFPSSWADNRWSPTNTGGTYPRADDRSGTFYGNYRSTFWLRNTSFLRLKNVQLGYNLPRSFVSKIKLSGVRIYASGFNLLTFTSLKDYDPEGNNETGYFYPQQKIYNLGVNVTF</sequence>
<evidence type="ECO:0000256" key="2">
    <source>
        <dbReference type="PROSITE-ProRule" id="PRU01360"/>
    </source>
</evidence>
<dbReference type="Gene3D" id="2.60.40.1120">
    <property type="entry name" value="Carboxypeptidase-like, regulatory domain"/>
    <property type="match status" value="1"/>
</dbReference>
<dbReference type="Gene3D" id="2.170.130.10">
    <property type="entry name" value="TonB-dependent receptor, plug domain"/>
    <property type="match status" value="1"/>
</dbReference>
<dbReference type="PANTHER" id="PTHR30069">
    <property type="entry name" value="TONB-DEPENDENT OUTER MEMBRANE RECEPTOR"/>
    <property type="match status" value="1"/>
</dbReference>
<evidence type="ECO:0000256" key="1">
    <source>
        <dbReference type="ARBA" id="ARBA00022729"/>
    </source>
</evidence>
<keyword evidence="1" id="KW-0732">Signal</keyword>
<keyword evidence="2" id="KW-0812">Transmembrane</keyword>
<dbReference type="EMBL" id="JBHLTS010000004">
    <property type="protein sequence ID" value="MFC0512965.1"/>
    <property type="molecule type" value="Genomic_DNA"/>
</dbReference>
<comment type="subcellular location">
    <subcellularLocation>
        <location evidence="2">Cell outer membrane</location>
        <topology evidence="2">Multi-pass membrane protein</topology>
    </subcellularLocation>
</comment>
<dbReference type="SUPFAM" id="SSF49464">
    <property type="entry name" value="Carboxypeptidase regulatory domain-like"/>
    <property type="match status" value="1"/>
</dbReference>
<dbReference type="InterPro" id="IPR037066">
    <property type="entry name" value="Plug_dom_sf"/>
</dbReference>
<organism evidence="4 5">
    <name type="scientific">Mucilaginibacter angelicae</name>
    <dbReference type="NCBI Taxonomy" id="869718"/>
    <lineage>
        <taxon>Bacteria</taxon>
        <taxon>Pseudomonadati</taxon>
        <taxon>Bacteroidota</taxon>
        <taxon>Sphingobacteriia</taxon>
        <taxon>Sphingobacteriales</taxon>
        <taxon>Sphingobacteriaceae</taxon>
        <taxon>Mucilaginibacter</taxon>
    </lineage>
</organism>
<evidence type="ECO:0000313" key="4">
    <source>
        <dbReference type="EMBL" id="MFC0512965.1"/>
    </source>
</evidence>
<dbReference type="NCBIfam" id="TIGR04056">
    <property type="entry name" value="OMP_RagA_SusC"/>
    <property type="match status" value="1"/>
</dbReference>
<dbReference type="PROSITE" id="PS52016">
    <property type="entry name" value="TONB_DEPENDENT_REC_3"/>
    <property type="match status" value="1"/>
</dbReference>
<name>A0ABV6KZW0_9SPHI</name>
<dbReference type="Pfam" id="PF13715">
    <property type="entry name" value="CarbopepD_reg_2"/>
    <property type="match status" value="1"/>
</dbReference>
<keyword evidence="2" id="KW-1134">Transmembrane beta strand</keyword>
<dbReference type="Pfam" id="PF07715">
    <property type="entry name" value="Plug"/>
    <property type="match status" value="1"/>
</dbReference>
<keyword evidence="2" id="KW-0998">Cell outer membrane</keyword>
<keyword evidence="5" id="KW-1185">Reference proteome</keyword>
<dbReference type="InterPro" id="IPR008969">
    <property type="entry name" value="CarboxyPept-like_regulatory"/>
</dbReference>
<comment type="caution">
    <text evidence="4">The sequence shown here is derived from an EMBL/GenBank/DDBJ whole genome shotgun (WGS) entry which is preliminary data.</text>
</comment>
<dbReference type="InterPro" id="IPR012910">
    <property type="entry name" value="Plug_dom"/>
</dbReference>
<feature type="domain" description="TonB-dependent receptor plug" evidence="3">
    <location>
        <begin position="129"/>
        <end position="236"/>
    </location>
</feature>
<dbReference type="Proteomes" id="UP001589828">
    <property type="component" value="Unassembled WGS sequence"/>
</dbReference>